<accession>F4SDF3</accession>
<feature type="compositionally biased region" description="Basic and acidic residues" evidence="1">
    <location>
        <begin position="82"/>
        <end position="102"/>
    </location>
</feature>
<dbReference type="InParanoid" id="F4SDF3"/>
<feature type="region of interest" description="Disordered" evidence="1">
    <location>
        <begin position="82"/>
        <end position="155"/>
    </location>
</feature>
<evidence type="ECO:0000313" key="3">
    <source>
        <dbReference type="Proteomes" id="UP000001072"/>
    </source>
</evidence>
<dbReference type="HOGENOM" id="CLU_1695900_0_0_1"/>
<dbReference type="KEGG" id="mlr:MELLADRAFT_85865"/>
<feature type="compositionally biased region" description="Acidic residues" evidence="1">
    <location>
        <begin position="17"/>
        <end position="29"/>
    </location>
</feature>
<feature type="region of interest" description="Disordered" evidence="1">
    <location>
        <begin position="1"/>
        <end position="47"/>
    </location>
</feature>
<dbReference type="RefSeq" id="XP_007419408.1">
    <property type="nucleotide sequence ID" value="XM_007419346.1"/>
</dbReference>
<dbReference type="EMBL" id="GL883252">
    <property type="protein sequence ID" value="EGF97324.1"/>
    <property type="molecule type" value="Genomic_DNA"/>
</dbReference>
<evidence type="ECO:0000256" key="1">
    <source>
        <dbReference type="SAM" id="MobiDB-lite"/>
    </source>
</evidence>
<sequence length="155" mass="16777">MPSDEMPFGGGLPDLKDEIDTEVEEEDTDLPSLSDHKESPQPNPLEIGLNAADHKVKVNPPIKIKIKMPLVSLSFYKLTAQNKREAAAEKRKAAAEKRKAEQIETTVKPKRQAAAEKHKAATDKRKAAKAAAAEMKAPSKEANTGKKAGKKANTG</sequence>
<protein>
    <submittedName>
        <fullName evidence="2">Uncharacterized protein</fullName>
    </submittedName>
</protein>
<dbReference type="AlphaFoldDB" id="F4SDF3"/>
<gene>
    <name evidence="2" type="ORF">MELLADRAFT_85865</name>
</gene>
<dbReference type="Proteomes" id="UP000001072">
    <property type="component" value="Unassembled WGS sequence"/>
</dbReference>
<name>F4SDF3_MELLP</name>
<feature type="compositionally biased region" description="Low complexity" evidence="1">
    <location>
        <begin position="129"/>
        <end position="155"/>
    </location>
</feature>
<dbReference type="VEuPathDB" id="FungiDB:MELLADRAFT_85865"/>
<keyword evidence="3" id="KW-1185">Reference proteome</keyword>
<feature type="compositionally biased region" description="Basic and acidic residues" evidence="1">
    <location>
        <begin position="113"/>
        <end position="125"/>
    </location>
</feature>
<reference evidence="3" key="1">
    <citation type="journal article" date="2011" name="Proc. Natl. Acad. Sci. U.S.A.">
        <title>Obligate biotrophy features unraveled by the genomic analysis of rust fungi.</title>
        <authorList>
            <person name="Duplessis S."/>
            <person name="Cuomo C.A."/>
            <person name="Lin Y.-C."/>
            <person name="Aerts A."/>
            <person name="Tisserant E."/>
            <person name="Veneault-Fourrey C."/>
            <person name="Joly D.L."/>
            <person name="Hacquard S."/>
            <person name="Amselem J."/>
            <person name="Cantarel B.L."/>
            <person name="Chiu R."/>
            <person name="Coutinho P.M."/>
            <person name="Feau N."/>
            <person name="Field M."/>
            <person name="Frey P."/>
            <person name="Gelhaye E."/>
            <person name="Goldberg J."/>
            <person name="Grabherr M.G."/>
            <person name="Kodira C.D."/>
            <person name="Kohler A."/>
            <person name="Kuees U."/>
            <person name="Lindquist E.A."/>
            <person name="Lucas S.M."/>
            <person name="Mago R."/>
            <person name="Mauceli E."/>
            <person name="Morin E."/>
            <person name="Murat C."/>
            <person name="Pangilinan J.L."/>
            <person name="Park R."/>
            <person name="Pearson M."/>
            <person name="Quesneville H."/>
            <person name="Rouhier N."/>
            <person name="Sakthikumar S."/>
            <person name="Salamov A.A."/>
            <person name="Schmutz J."/>
            <person name="Selles B."/>
            <person name="Shapiro H."/>
            <person name="Tanguay P."/>
            <person name="Tuskan G.A."/>
            <person name="Henrissat B."/>
            <person name="Van de Peer Y."/>
            <person name="Rouze P."/>
            <person name="Ellis J.G."/>
            <person name="Dodds P.N."/>
            <person name="Schein J.E."/>
            <person name="Zhong S."/>
            <person name="Hamelin R.C."/>
            <person name="Grigoriev I.V."/>
            <person name="Szabo L.J."/>
            <person name="Martin F."/>
        </authorList>
    </citation>
    <scope>NUCLEOTIDE SEQUENCE [LARGE SCALE GENOMIC DNA]</scope>
    <source>
        <strain evidence="3">98AG31 / pathotype 3-4-7</strain>
    </source>
</reference>
<dbReference type="GeneID" id="18933992"/>
<organism evidence="3">
    <name type="scientific">Melampsora larici-populina (strain 98AG31 / pathotype 3-4-7)</name>
    <name type="common">Poplar leaf rust fungus</name>
    <dbReference type="NCBI Taxonomy" id="747676"/>
    <lineage>
        <taxon>Eukaryota</taxon>
        <taxon>Fungi</taxon>
        <taxon>Dikarya</taxon>
        <taxon>Basidiomycota</taxon>
        <taxon>Pucciniomycotina</taxon>
        <taxon>Pucciniomycetes</taxon>
        <taxon>Pucciniales</taxon>
        <taxon>Melampsoraceae</taxon>
        <taxon>Melampsora</taxon>
    </lineage>
</organism>
<evidence type="ECO:0000313" key="2">
    <source>
        <dbReference type="EMBL" id="EGF97324.1"/>
    </source>
</evidence>
<proteinExistence type="predicted"/>